<comment type="caution">
    <text evidence="2">The sequence shown here is derived from an EMBL/GenBank/DDBJ whole genome shotgun (WGS) entry which is preliminary data.</text>
</comment>
<protein>
    <submittedName>
        <fullName evidence="2">Uncharacterized protein</fullName>
    </submittedName>
</protein>
<keyword evidence="1" id="KW-0472">Membrane</keyword>
<feature type="transmembrane region" description="Helical" evidence="1">
    <location>
        <begin position="78"/>
        <end position="96"/>
    </location>
</feature>
<reference evidence="2" key="1">
    <citation type="submission" date="2021-02" db="EMBL/GenBank/DDBJ databases">
        <authorList>
            <person name="Nowell W R."/>
        </authorList>
    </citation>
    <scope>NUCLEOTIDE SEQUENCE</scope>
</reference>
<evidence type="ECO:0000313" key="3">
    <source>
        <dbReference type="Proteomes" id="UP000663865"/>
    </source>
</evidence>
<name>A0A818NY32_9BILA</name>
<dbReference type="EMBL" id="CAJNYV010003838">
    <property type="protein sequence ID" value="CAF3614664.1"/>
    <property type="molecule type" value="Genomic_DNA"/>
</dbReference>
<accession>A0A818NY32</accession>
<keyword evidence="1" id="KW-1133">Transmembrane helix</keyword>
<proteinExistence type="predicted"/>
<organism evidence="2 3">
    <name type="scientific">Rotaria socialis</name>
    <dbReference type="NCBI Taxonomy" id="392032"/>
    <lineage>
        <taxon>Eukaryota</taxon>
        <taxon>Metazoa</taxon>
        <taxon>Spiralia</taxon>
        <taxon>Gnathifera</taxon>
        <taxon>Rotifera</taxon>
        <taxon>Eurotatoria</taxon>
        <taxon>Bdelloidea</taxon>
        <taxon>Philodinida</taxon>
        <taxon>Philodinidae</taxon>
        <taxon>Rotaria</taxon>
    </lineage>
</organism>
<sequence length="100" mass="10705">MPRIRVPIRRTGVRYTARPGRRYPAPPPRAAASGGKGGLLATMGLLGLFASFIAVTAYLGKLYNALKTISNSGESGHYANMAILIAALCFAGYHKLRRSL</sequence>
<gene>
    <name evidence="2" type="ORF">KIK155_LOCUS21600</name>
</gene>
<evidence type="ECO:0000313" key="2">
    <source>
        <dbReference type="EMBL" id="CAF3614664.1"/>
    </source>
</evidence>
<evidence type="ECO:0000256" key="1">
    <source>
        <dbReference type="SAM" id="Phobius"/>
    </source>
</evidence>
<keyword evidence="1" id="KW-0812">Transmembrane</keyword>
<dbReference type="Proteomes" id="UP000663865">
    <property type="component" value="Unassembled WGS sequence"/>
</dbReference>
<feature type="transmembrane region" description="Helical" evidence="1">
    <location>
        <begin position="39"/>
        <end position="58"/>
    </location>
</feature>
<dbReference type="AlphaFoldDB" id="A0A818NY32"/>